<dbReference type="OMA" id="TQWSCTH"/>
<gene>
    <name evidence="2" type="ORF">F8B43_2141</name>
    <name evidence="1" type="ORF">MPPM_2249</name>
</gene>
<evidence type="ECO:0000313" key="1">
    <source>
        <dbReference type="EMBL" id="BAU90854.1"/>
    </source>
</evidence>
<dbReference type="OrthoDB" id="8003935at2"/>
<evidence type="ECO:0000313" key="3">
    <source>
        <dbReference type="Proteomes" id="UP000218288"/>
    </source>
</evidence>
<reference evidence="1 3" key="1">
    <citation type="journal article" date="2016" name="Genome Announc.">
        <title>Complete Genome Sequence of Methylobacterium populi P-1M, Isolated from Pink-Pigmented Household Biofilm.</title>
        <authorList>
            <person name="Morohoshi T."/>
            <person name="Ikeda T."/>
        </authorList>
    </citation>
    <scope>NUCLEOTIDE SEQUENCE [LARGE SCALE GENOMIC DNA]</scope>
    <source>
        <strain evidence="1 3">P-1M</strain>
    </source>
</reference>
<dbReference type="EMBL" id="AP014809">
    <property type="protein sequence ID" value="BAU90854.1"/>
    <property type="molecule type" value="Genomic_DNA"/>
</dbReference>
<organism evidence="1 3">
    <name type="scientific">Methylorubrum populi</name>
    <dbReference type="NCBI Taxonomy" id="223967"/>
    <lineage>
        <taxon>Bacteria</taxon>
        <taxon>Pseudomonadati</taxon>
        <taxon>Pseudomonadota</taxon>
        <taxon>Alphaproteobacteria</taxon>
        <taxon>Hyphomicrobiales</taxon>
        <taxon>Methylobacteriaceae</taxon>
        <taxon>Methylorubrum</taxon>
    </lineage>
</organism>
<evidence type="ECO:0000313" key="4">
    <source>
        <dbReference type="Proteomes" id="UP000469949"/>
    </source>
</evidence>
<dbReference type="AlphaFoldDB" id="A0A160PE87"/>
<protein>
    <submittedName>
        <fullName evidence="1">Uncharacterized protein</fullName>
    </submittedName>
</protein>
<dbReference type="Proteomes" id="UP000218288">
    <property type="component" value="Chromosome"/>
</dbReference>
<dbReference type="RefSeq" id="WP_012454006.1">
    <property type="nucleotide sequence ID" value="NZ_AP014809.1"/>
</dbReference>
<evidence type="ECO:0000313" key="2">
    <source>
        <dbReference type="EMBL" id="KAB7785640.1"/>
    </source>
</evidence>
<accession>A0A160PE87</accession>
<proteinExistence type="predicted"/>
<dbReference type="EMBL" id="WEKV01000009">
    <property type="protein sequence ID" value="KAB7785640.1"/>
    <property type="molecule type" value="Genomic_DNA"/>
</dbReference>
<sequence>MSKFDRALNDATVVPFPAAATEAVADENVASIIEVLQDQLKLAREGKLRSVAVVSVSNDGSAIGTQWSCAHGDVASLIGKLTVLSHDMMAARN</sequence>
<dbReference type="Proteomes" id="UP000469949">
    <property type="component" value="Unassembled WGS sequence"/>
</dbReference>
<reference evidence="2 4" key="2">
    <citation type="submission" date="2019-10" db="EMBL/GenBank/DDBJ databases">
        <title>Draft Genome Sequence of the Caffeine Degrading Methylotroph Methylorubrum populi PINKEL.</title>
        <authorList>
            <person name="Dawson S.C."/>
            <person name="Zhang X."/>
            <person name="Wright M.E."/>
            <person name="Sharma G."/>
            <person name="Langner J.T."/>
            <person name="Ditty J.L."/>
            <person name="Subuyuj G.A."/>
        </authorList>
    </citation>
    <scope>NUCLEOTIDE SEQUENCE [LARGE SCALE GENOMIC DNA]</scope>
    <source>
        <strain evidence="2 4">Pinkel</strain>
    </source>
</reference>
<name>A0A160PE87_9HYPH</name>